<accession>A0A2N1MPL1</accession>
<reference evidence="1 2" key="1">
    <citation type="submission" date="2016-04" db="EMBL/GenBank/DDBJ databases">
        <title>Genome analyses suggest a sexual origin of heterokaryosis in a supposedly ancient asexual fungus.</title>
        <authorList>
            <person name="Ropars J."/>
            <person name="Sedzielewska K."/>
            <person name="Noel J."/>
            <person name="Charron P."/>
            <person name="Farinelli L."/>
            <person name="Marton T."/>
            <person name="Kruger M."/>
            <person name="Pelin A."/>
            <person name="Brachmann A."/>
            <person name="Corradi N."/>
        </authorList>
    </citation>
    <scope>NUCLEOTIDE SEQUENCE [LARGE SCALE GENOMIC DNA]</scope>
    <source>
        <strain evidence="1 2">C2</strain>
    </source>
</reference>
<gene>
    <name evidence="1" type="ORF">RhiirC2_788725</name>
</gene>
<protein>
    <submittedName>
        <fullName evidence="1">Uncharacterized protein</fullName>
    </submittedName>
</protein>
<organism evidence="1 2">
    <name type="scientific">Rhizophagus irregularis</name>
    <dbReference type="NCBI Taxonomy" id="588596"/>
    <lineage>
        <taxon>Eukaryota</taxon>
        <taxon>Fungi</taxon>
        <taxon>Fungi incertae sedis</taxon>
        <taxon>Mucoromycota</taxon>
        <taxon>Glomeromycotina</taxon>
        <taxon>Glomeromycetes</taxon>
        <taxon>Glomerales</taxon>
        <taxon>Glomeraceae</taxon>
        <taxon>Rhizophagus</taxon>
    </lineage>
</organism>
<dbReference type="OrthoDB" id="2359959at2759"/>
<evidence type="ECO:0000313" key="2">
    <source>
        <dbReference type="Proteomes" id="UP000233469"/>
    </source>
</evidence>
<dbReference type="VEuPathDB" id="FungiDB:RhiirA1_449195"/>
<sequence>MYVKFRYIVSLDDFLAQIDYDYLKQLNDPQILIAQIDQPLHNFKLLTGRDLLKLYLKSEAIRLKVYDEFIVKSALDHIWITYSALQNKFTLLADDVNKINLNKIRARDENLSRIIRLDVTQAVNSVFEDHFFNGVKDFNNNDNNVGFGCL</sequence>
<dbReference type="EMBL" id="LLXL01001621">
    <property type="protein sequence ID" value="PKK63562.1"/>
    <property type="molecule type" value="Genomic_DNA"/>
</dbReference>
<dbReference type="VEuPathDB" id="FungiDB:FUN_001928"/>
<dbReference type="AlphaFoldDB" id="A0A2N1MPL1"/>
<dbReference type="Proteomes" id="UP000233469">
    <property type="component" value="Unassembled WGS sequence"/>
</dbReference>
<evidence type="ECO:0000313" key="1">
    <source>
        <dbReference type="EMBL" id="PKK63562.1"/>
    </source>
</evidence>
<comment type="caution">
    <text evidence="1">The sequence shown here is derived from an EMBL/GenBank/DDBJ whole genome shotgun (WGS) entry which is preliminary data.</text>
</comment>
<proteinExistence type="predicted"/>
<name>A0A2N1MPL1_9GLOM</name>
<dbReference type="VEuPathDB" id="FungiDB:RhiirFUN_001964"/>
<reference evidence="1 2" key="2">
    <citation type="submission" date="2017-10" db="EMBL/GenBank/DDBJ databases">
        <title>Extensive intraspecific genome diversity in a model arbuscular mycorrhizal fungus.</title>
        <authorList>
            <person name="Chen E.C.H."/>
            <person name="Morin E."/>
            <person name="Baudet D."/>
            <person name="Noel J."/>
            <person name="Ndikumana S."/>
            <person name="Charron P."/>
            <person name="St-Onge C."/>
            <person name="Giorgi J."/>
            <person name="Grigoriev I.V."/>
            <person name="Roux C."/>
            <person name="Martin F.M."/>
            <person name="Corradi N."/>
        </authorList>
    </citation>
    <scope>NUCLEOTIDE SEQUENCE [LARGE SCALE GENOMIC DNA]</scope>
    <source>
        <strain evidence="1 2">C2</strain>
    </source>
</reference>